<dbReference type="Pfam" id="PF00005">
    <property type="entry name" value="ABC_tran"/>
    <property type="match status" value="1"/>
</dbReference>
<dbReference type="EMBL" id="BAABLP010000001">
    <property type="protein sequence ID" value="GAA4737151.1"/>
    <property type="molecule type" value="Genomic_DNA"/>
</dbReference>
<dbReference type="SUPFAM" id="SSF52540">
    <property type="entry name" value="P-loop containing nucleoside triphosphate hydrolases"/>
    <property type="match status" value="1"/>
</dbReference>
<keyword evidence="5 9" id="KW-0547">Nucleotide-binding</keyword>
<dbReference type="PANTHER" id="PTHR24220:SF470">
    <property type="entry name" value="CELL DIVISION ATP-BINDING PROTEIN FTSE"/>
    <property type="match status" value="1"/>
</dbReference>
<reference evidence="12" key="1">
    <citation type="journal article" date="2019" name="Int. J. Syst. Evol. Microbiol.">
        <title>The Global Catalogue of Microorganisms (GCM) 10K type strain sequencing project: providing services to taxonomists for standard genome sequencing and annotation.</title>
        <authorList>
            <consortium name="The Broad Institute Genomics Platform"/>
            <consortium name="The Broad Institute Genome Sequencing Center for Infectious Disease"/>
            <person name="Wu L."/>
            <person name="Ma J."/>
        </authorList>
    </citation>
    <scope>NUCLEOTIDE SEQUENCE [LARGE SCALE GENOMIC DNA]</scope>
    <source>
        <strain evidence="12">JCM 19015</strain>
    </source>
</reference>
<keyword evidence="12" id="KW-1185">Reference proteome</keyword>
<name>A0ABP8YQS0_9MICO</name>
<dbReference type="RefSeq" id="WP_345479290.1">
    <property type="nucleotide sequence ID" value="NZ_BAABLP010000001.1"/>
</dbReference>
<dbReference type="InterPro" id="IPR017871">
    <property type="entry name" value="ABC_transporter-like_CS"/>
</dbReference>
<dbReference type="InterPro" id="IPR015854">
    <property type="entry name" value="ABC_transpr_LolD-like"/>
</dbReference>
<dbReference type="PROSITE" id="PS00211">
    <property type="entry name" value="ABC_TRANSPORTER_1"/>
    <property type="match status" value="1"/>
</dbReference>
<dbReference type="PROSITE" id="PS50893">
    <property type="entry name" value="ABC_TRANSPORTER_2"/>
    <property type="match status" value="1"/>
</dbReference>
<dbReference type="InterPro" id="IPR003439">
    <property type="entry name" value="ABC_transporter-like_ATP-bd"/>
</dbReference>
<gene>
    <name evidence="9" type="primary">ftsE</name>
    <name evidence="11" type="ORF">GCM10025783_04420</name>
</gene>
<evidence type="ECO:0000256" key="2">
    <source>
        <dbReference type="ARBA" id="ARBA00020019"/>
    </source>
</evidence>
<keyword evidence="6 9" id="KW-0067">ATP-binding</keyword>
<dbReference type="InterPro" id="IPR003593">
    <property type="entry name" value="AAA+_ATPase"/>
</dbReference>
<comment type="subunit">
    <text evidence="9">Homodimer. Forms a membrane-associated complex with FtsX.</text>
</comment>
<comment type="similarity">
    <text evidence="1 9">Belongs to the ABC transporter superfamily.</text>
</comment>
<dbReference type="PANTHER" id="PTHR24220">
    <property type="entry name" value="IMPORT ATP-BINDING PROTEIN"/>
    <property type="match status" value="1"/>
</dbReference>
<evidence type="ECO:0000256" key="1">
    <source>
        <dbReference type="ARBA" id="ARBA00005417"/>
    </source>
</evidence>
<organism evidence="11 12">
    <name type="scientific">Amnibacterium soli</name>
    <dbReference type="NCBI Taxonomy" id="1282736"/>
    <lineage>
        <taxon>Bacteria</taxon>
        <taxon>Bacillati</taxon>
        <taxon>Actinomycetota</taxon>
        <taxon>Actinomycetes</taxon>
        <taxon>Micrococcales</taxon>
        <taxon>Microbacteriaceae</taxon>
        <taxon>Amnibacterium</taxon>
    </lineage>
</organism>
<evidence type="ECO:0000313" key="11">
    <source>
        <dbReference type="EMBL" id="GAA4737151.1"/>
    </source>
</evidence>
<protein>
    <recommendedName>
        <fullName evidence="2 9">Cell division ATP-binding protein FtsE</fullName>
    </recommendedName>
</protein>
<comment type="subcellular location">
    <subcellularLocation>
        <location evidence="9">Cell membrane</location>
        <topology evidence="9">Peripheral membrane protein</topology>
        <orientation evidence="9">Cytoplasmic side</orientation>
    </subcellularLocation>
</comment>
<dbReference type="NCBIfam" id="TIGR02673">
    <property type="entry name" value="FtsE"/>
    <property type="match status" value="1"/>
</dbReference>
<dbReference type="InterPro" id="IPR005286">
    <property type="entry name" value="Cell_div_FtsE"/>
</dbReference>
<feature type="domain" description="ABC transporter" evidence="10">
    <location>
        <begin position="2"/>
        <end position="238"/>
    </location>
</feature>
<evidence type="ECO:0000256" key="9">
    <source>
        <dbReference type="RuleBase" id="RU365094"/>
    </source>
</evidence>
<keyword evidence="8 9" id="KW-0131">Cell cycle</keyword>
<evidence type="ECO:0000313" key="12">
    <source>
        <dbReference type="Proteomes" id="UP001500121"/>
    </source>
</evidence>
<dbReference type="SMART" id="SM00382">
    <property type="entry name" value="AAA"/>
    <property type="match status" value="1"/>
</dbReference>
<evidence type="ECO:0000256" key="8">
    <source>
        <dbReference type="ARBA" id="ARBA00023306"/>
    </source>
</evidence>
<keyword evidence="4 9" id="KW-0132">Cell division</keyword>
<sequence>MIRFDSVTKRYRGAPRPALDDVTLEIGAGEFIFLVGASGSGKSSLLRLMLREEKPTSGEIHVLGQRLTSISTRKVPYFRRSLGVVFQDFRLLPNKTVYDNVAFTLQVIGKSRGFIQTTVPDVLETVGLAEKSSNFPNELSGGEQQRVAIARAVVNKPSIVLADEPTGNLDPRTSEGIMQVLDRINQQGTTVVMATHDVTIVDRAQKRVVELVQGKIIRDEHEATYVTSSIKLPKPPVAEPPVQRDGPVPLWARRGQPASGTGATPVVRPATGAQPVVRPATGAQPVVRPETGAVPVAPAAAAAPTTSSTPIWVRAETGPVLLPGEHAPWRAAPVAPPAEEEHPDGRSLFFAAPVPAPRTDTGAVPTAQTDPGLGAMPDLDDSGDGDLRGVARHRDQLPDHLDFITGLGLRARKGDDDEVGPSS</sequence>
<evidence type="ECO:0000256" key="5">
    <source>
        <dbReference type="ARBA" id="ARBA00022741"/>
    </source>
</evidence>
<dbReference type="Proteomes" id="UP001500121">
    <property type="component" value="Unassembled WGS sequence"/>
</dbReference>
<evidence type="ECO:0000256" key="3">
    <source>
        <dbReference type="ARBA" id="ARBA00022475"/>
    </source>
</evidence>
<evidence type="ECO:0000256" key="6">
    <source>
        <dbReference type="ARBA" id="ARBA00022840"/>
    </source>
</evidence>
<proteinExistence type="inferred from homology"/>
<dbReference type="InterPro" id="IPR027417">
    <property type="entry name" value="P-loop_NTPase"/>
</dbReference>
<dbReference type="Gene3D" id="3.40.50.300">
    <property type="entry name" value="P-loop containing nucleotide triphosphate hydrolases"/>
    <property type="match status" value="1"/>
</dbReference>
<comment type="caution">
    <text evidence="11">The sequence shown here is derived from an EMBL/GenBank/DDBJ whole genome shotgun (WGS) entry which is preliminary data.</text>
</comment>
<comment type="function">
    <text evidence="9">Part of the ABC transporter FtsEX involved in cellular division.</text>
</comment>
<keyword evidence="3 9" id="KW-1003">Cell membrane</keyword>
<keyword evidence="7 9" id="KW-0472">Membrane</keyword>
<accession>A0ABP8YQS0</accession>
<evidence type="ECO:0000256" key="7">
    <source>
        <dbReference type="ARBA" id="ARBA00023136"/>
    </source>
</evidence>
<evidence type="ECO:0000259" key="10">
    <source>
        <dbReference type="PROSITE" id="PS50893"/>
    </source>
</evidence>
<evidence type="ECO:0000256" key="4">
    <source>
        <dbReference type="ARBA" id="ARBA00022618"/>
    </source>
</evidence>